<feature type="transmembrane region" description="Helical" evidence="1">
    <location>
        <begin position="214"/>
        <end position="231"/>
    </location>
</feature>
<feature type="transmembrane region" description="Helical" evidence="1">
    <location>
        <begin position="173"/>
        <end position="193"/>
    </location>
</feature>
<dbReference type="Proteomes" id="UP000271925">
    <property type="component" value="Unassembled WGS sequence"/>
</dbReference>
<feature type="transmembrane region" description="Helical" evidence="1">
    <location>
        <begin position="53"/>
        <end position="74"/>
    </location>
</feature>
<keyword evidence="1" id="KW-0472">Membrane</keyword>
<evidence type="ECO:0000313" key="2">
    <source>
        <dbReference type="EMBL" id="RRB06865.1"/>
    </source>
</evidence>
<gene>
    <name evidence="2" type="ORF">EHT25_03495</name>
</gene>
<dbReference type="OrthoDB" id="924213at2"/>
<keyword evidence="1" id="KW-1133">Transmembrane helix</keyword>
<feature type="transmembrane region" description="Helical" evidence="1">
    <location>
        <begin position="25"/>
        <end position="46"/>
    </location>
</feature>
<feature type="transmembrane region" description="Helical" evidence="1">
    <location>
        <begin position="274"/>
        <end position="291"/>
    </location>
</feature>
<keyword evidence="1" id="KW-0812">Transmembrane</keyword>
<feature type="transmembrane region" description="Helical" evidence="1">
    <location>
        <begin position="243"/>
        <end position="262"/>
    </location>
</feature>
<evidence type="ECO:0000313" key="3">
    <source>
        <dbReference type="Proteomes" id="UP000271925"/>
    </source>
</evidence>
<feature type="transmembrane region" description="Helical" evidence="1">
    <location>
        <begin position="135"/>
        <end position="161"/>
    </location>
</feature>
<evidence type="ECO:0008006" key="4">
    <source>
        <dbReference type="Google" id="ProtNLM"/>
    </source>
</evidence>
<feature type="transmembrane region" description="Helical" evidence="1">
    <location>
        <begin position="303"/>
        <end position="321"/>
    </location>
</feature>
<accession>A0A3P1C0D5</accession>
<dbReference type="EMBL" id="RQJO01000007">
    <property type="protein sequence ID" value="RRB06865.1"/>
    <property type="molecule type" value="Genomic_DNA"/>
</dbReference>
<protein>
    <recommendedName>
        <fullName evidence="4">Glycosyltransferase RgtA/B/C/D-like domain-containing protein</fullName>
    </recommendedName>
</protein>
<dbReference type="AlphaFoldDB" id="A0A3P1C0D5"/>
<name>A0A3P1C0D5_9BACT</name>
<keyword evidence="3" id="KW-1185">Reference proteome</keyword>
<evidence type="ECO:0000256" key="1">
    <source>
        <dbReference type="SAM" id="Phobius"/>
    </source>
</evidence>
<organism evidence="2 3">
    <name type="scientific">Larkinella rosea</name>
    <dbReference type="NCBI Taxonomy" id="2025312"/>
    <lineage>
        <taxon>Bacteria</taxon>
        <taxon>Pseudomonadati</taxon>
        <taxon>Bacteroidota</taxon>
        <taxon>Cytophagia</taxon>
        <taxon>Cytophagales</taxon>
        <taxon>Spirosomataceae</taxon>
        <taxon>Larkinella</taxon>
    </lineage>
</organism>
<sequence>MCYYNAYYLPVAFLSKLIGIEYARYLALLWTWLGVMLVGWWVLSLISKRPWRVLLVIVLFSDSWIFIWLLRVLFPTIPYLPPNYINFGKFPFIIMSPFSDHLVWAPQHVLPALLAAFSLTSFHKQRKQEWLPTTALLLGGALFWGPFSVVGAMPFVLYLFWLDRWRFFKKPVYLLQSFLVVLGLVPLISYITSTQITSDPAVNMFITQIGVPTWPLYFLLYIISNFIIWYVPLRWLTPNDHQLHQWFTVALIALCVLPLYRLGIMNDWQMRTNVPAYAIIIVFSAQWLVNYNGSRNWVRWGYLAFWAVTVLSTLKFVAAFIPPHPTTTLITQPTTPGNETTPDLAVRHYNPATAGQYLMRRNSFFEKHFMKIPLTVRSE</sequence>
<proteinExistence type="predicted"/>
<reference evidence="2 3" key="1">
    <citation type="submission" date="2018-11" db="EMBL/GenBank/DDBJ databases">
        <authorList>
            <person name="Zhou Z."/>
            <person name="Wang G."/>
        </authorList>
    </citation>
    <scope>NUCLEOTIDE SEQUENCE [LARGE SCALE GENOMIC DNA]</scope>
    <source>
        <strain evidence="2 3">KCTC52004</strain>
    </source>
</reference>
<comment type="caution">
    <text evidence="2">The sequence shown here is derived from an EMBL/GenBank/DDBJ whole genome shotgun (WGS) entry which is preliminary data.</text>
</comment>
<dbReference type="RefSeq" id="WP_124870719.1">
    <property type="nucleotide sequence ID" value="NZ_RQJO01000007.1"/>
</dbReference>